<comment type="caution">
    <text evidence="7">The sequence shown here is derived from an EMBL/GenBank/DDBJ whole genome shotgun (WGS) entry which is preliminary data.</text>
</comment>
<evidence type="ECO:0000313" key="7">
    <source>
        <dbReference type="EMBL" id="PLW38858.1"/>
    </source>
</evidence>
<feature type="region of interest" description="Disordered" evidence="6">
    <location>
        <begin position="1"/>
        <end position="35"/>
    </location>
</feature>
<organism evidence="7 8">
    <name type="scientific">Puccinia coronata f. sp. avenae</name>
    <dbReference type="NCBI Taxonomy" id="200324"/>
    <lineage>
        <taxon>Eukaryota</taxon>
        <taxon>Fungi</taxon>
        <taxon>Dikarya</taxon>
        <taxon>Basidiomycota</taxon>
        <taxon>Pucciniomycotina</taxon>
        <taxon>Pucciniomycetes</taxon>
        <taxon>Pucciniales</taxon>
        <taxon>Pucciniaceae</taxon>
        <taxon>Puccinia</taxon>
    </lineage>
</organism>
<comment type="subcellular location">
    <subcellularLocation>
        <location evidence="1">Nucleus</location>
    </subcellularLocation>
</comment>
<accession>A0A2N5UM62</accession>
<keyword evidence="2" id="KW-0805">Transcription regulation</keyword>
<evidence type="ECO:0000256" key="6">
    <source>
        <dbReference type="SAM" id="MobiDB-lite"/>
    </source>
</evidence>
<keyword evidence="3" id="KW-0238">DNA-binding</keyword>
<proteinExistence type="predicted"/>
<name>A0A2N5UM62_9BASI</name>
<dbReference type="Proteomes" id="UP000235392">
    <property type="component" value="Unassembled WGS sequence"/>
</dbReference>
<sequence length="204" mass="23268">MNVATSSYGHSETSQAESGRPLSQDHPPHLLSHNRNKDRIWKESHIVDLTLVGLIVNKYHGQRELLFKNVALDCPWTASFFLQALTCIPPLEEKLCHKYQKRDNQIKRGNSEHLNPLSHHVRSLQITWSGFCSMEKGGGSVFCEILRSCPRLENITISTVFRLACKEPILKALASKPFINEFVILNKPRGEQSSHQWLPREFAS</sequence>
<evidence type="ECO:0000256" key="4">
    <source>
        <dbReference type="ARBA" id="ARBA00023163"/>
    </source>
</evidence>
<dbReference type="AlphaFoldDB" id="A0A2N5UM62"/>
<protein>
    <submittedName>
        <fullName evidence="7">Uncharacterized protein</fullName>
    </submittedName>
</protein>
<evidence type="ECO:0000256" key="5">
    <source>
        <dbReference type="ARBA" id="ARBA00023242"/>
    </source>
</evidence>
<dbReference type="PANTHER" id="PTHR11988">
    <property type="entry name" value="THYROTROPH EMBRYONIC FACTOR RELATED"/>
    <property type="match status" value="1"/>
</dbReference>
<dbReference type="GO" id="GO:0005634">
    <property type="term" value="C:nucleus"/>
    <property type="evidence" value="ECO:0007669"/>
    <property type="project" value="UniProtKB-SubCell"/>
</dbReference>
<dbReference type="PANTHER" id="PTHR11988:SF27">
    <property type="entry name" value="GH27708P"/>
    <property type="match status" value="1"/>
</dbReference>
<dbReference type="InterPro" id="IPR040223">
    <property type="entry name" value="PAR_bZIP"/>
</dbReference>
<evidence type="ECO:0000256" key="1">
    <source>
        <dbReference type="ARBA" id="ARBA00004123"/>
    </source>
</evidence>
<feature type="compositionally biased region" description="Polar residues" evidence="6">
    <location>
        <begin position="1"/>
        <end position="17"/>
    </location>
</feature>
<dbReference type="GO" id="GO:0000981">
    <property type="term" value="F:DNA-binding transcription factor activity, RNA polymerase II-specific"/>
    <property type="evidence" value="ECO:0007669"/>
    <property type="project" value="TreeGrafter"/>
</dbReference>
<dbReference type="EMBL" id="PGCI01000122">
    <property type="protein sequence ID" value="PLW38858.1"/>
    <property type="molecule type" value="Genomic_DNA"/>
</dbReference>
<keyword evidence="4" id="KW-0804">Transcription</keyword>
<evidence type="ECO:0000256" key="3">
    <source>
        <dbReference type="ARBA" id="ARBA00023125"/>
    </source>
</evidence>
<gene>
    <name evidence="7" type="ORF">PCASD_09839</name>
</gene>
<reference evidence="7 8" key="1">
    <citation type="submission" date="2017-11" db="EMBL/GenBank/DDBJ databases">
        <title>De novo assembly and phasing of dikaryotic genomes from two isolates of Puccinia coronata f. sp. avenae, the causal agent of oat crown rust.</title>
        <authorList>
            <person name="Miller M.E."/>
            <person name="Zhang Y."/>
            <person name="Omidvar V."/>
            <person name="Sperschneider J."/>
            <person name="Schwessinger B."/>
            <person name="Raley C."/>
            <person name="Palmer J.M."/>
            <person name="Garnica D."/>
            <person name="Upadhyaya N."/>
            <person name="Rathjen J."/>
            <person name="Taylor J.M."/>
            <person name="Park R.F."/>
            <person name="Dodds P.N."/>
            <person name="Hirsch C.D."/>
            <person name="Kianian S.F."/>
            <person name="Figueroa M."/>
        </authorList>
    </citation>
    <scope>NUCLEOTIDE SEQUENCE [LARGE SCALE GENOMIC DNA]</scope>
    <source>
        <strain evidence="7">12SD80</strain>
    </source>
</reference>
<dbReference type="GO" id="GO:0000978">
    <property type="term" value="F:RNA polymerase II cis-regulatory region sequence-specific DNA binding"/>
    <property type="evidence" value="ECO:0007669"/>
    <property type="project" value="TreeGrafter"/>
</dbReference>
<evidence type="ECO:0000256" key="2">
    <source>
        <dbReference type="ARBA" id="ARBA00023015"/>
    </source>
</evidence>
<evidence type="ECO:0000313" key="8">
    <source>
        <dbReference type="Proteomes" id="UP000235392"/>
    </source>
</evidence>
<keyword evidence="5" id="KW-0539">Nucleus</keyword>